<dbReference type="CDD" id="cd08053">
    <property type="entry name" value="Yqbg"/>
    <property type="match status" value="1"/>
</dbReference>
<dbReference type="SUPFAM" id="SSF116915">
    <property type="entry name" value="Hypothetical protein YqbG"/>
    <property type="match status" value="1"/>
</dbReference>
<organism evidence="1 2">
    <name type="scientific">Anaerostipes hominis</name>
    <name type="common">ex Liu et al. 2021</name>
    <dbReference type="NCBI Taxonomy" id="2763018"/>
    <lineage>
        <taxon>Bacteria</taxon>
        <taxon>Bacillati</taxon>
        <taxon>Bacillota</taxon>
        <taxon>Clostridia</taxon>
        <taxon>Lachnospirales</taxon>
        <taxon>Lachnospiraceae</taxon>
        <taxon>Anaerostipes</taxon>
    </lineage>
</organism>
<dbReference type="InterPro" id="IPR036558">
    <property type="entry name" value="YqbG-like_sf"/>
</dbReference>
<proteinExistence type="predicted"/>
<accession>A0ABR7FSM9</accession>
<protein>
    <recommendedName>
        <fullName evidence="3">Phage gp6-like head-tail connector protein</fullName>
    </recommendedName>
</protein>
<dbReference type="RefSeq" id="WP_186992467.1">
    <property type="nucleotide sequence ID" value="NZ_JACOOS010000013.1"/>
</dbReference>
<sequence length="124" mass="13859">MVEYADYTFYTDTFHGSTIPEAAFSSVILRASVYVKYITFGRIEDTEIPEEVRLAACAVSEVMYKADAEGEQKEKKSETVGNVSVSYVTEQQDGQTREAAAAKKQYAAAYPYLIHTGLLYRGCR</sequence>
<dbReference type="EMBL" id="JACOOS010000013">
    <property type="protein sequence ID" value="MBC5678197.1"/>
    <property type="molecule type" value="Genomic_DNA"/>
</dbReference>
<evidence type="ECO:0008006" key="3">
    <source>
        <dbReference type="Google" id="ProtNLM"/>
    </source>
</evidence>
<dbReference type="InterPro" id="IPR013514">
    <property type="entry name" value="DUF3199_YqbG"/>
</dbReference>
<dbReference type="Proteomes" id="UP000635828">
    <property type="component" value="Unassembled WGS sequence"/>
</dbReference>
<gene>
    <name evidence="1" type="ORF">H8S22_11470</name>
</gene>
<evidence type="ECO:0000313" key="1">
    <source>
        <dbReference type="EMBL" id="MBC5678197.1"/>
    </source>
</evidence>
<keyword evidence="2" id="KW-1185">Reference proteome</keyword>
<evidence type="ECO:0000313" key="2">
    <source>
        <dbReference type="Proteomes" id="UP000635828"/>
    </source>
</evidence>
<comment type="caution">
    <text evidence="1">The sequence shown here is derived from an EMBL/GenBank/DDBJ whole genome shotgun (WGS) entry which is preliminary data.</text>
</comment>
<reference evidence="1 2" key="1">
    <citation type="submission" date="2020-08" db="EMBL/GenBank/DDBJ databases">
        <title>Genome public.</title>
        <authorList>
            <person name="Liu C."/>
            <person name="Sun Q."/>
        </authorList>
    </citation>
    <scope>NUCLEOTIDE SEQUENCE [LARGE SCALE GENOMIC DNA]</scope>
    <source>
        <strain evidence="1 2">NSJ-7</strain>
    </source>
</reference>
<name>A0ABR7FSM9_9FIRM</name>
<dbReference type="Gene3D" id="1.10.3230.10">
    <property type="entry name" value="YqbG-like"/>
    <property type="match status" value="1"/>
</dbReference>